<organism evidence="1 2">
    <name type="scientific">Flavobacterium gilvum</name>
    <dbReference type="NCBI Taxonomy" id="1492737"/>
    <lineage>
        <taxon>Bacteria</taxon>
        <taxon>Pseudomonadati</taxon>
        <taxon>Bacteroidota</taxon>
        <taxon>Flavobacteriia</taxon>
        <taxon>Flavobacteriales</taxon>
        <taxon>Flavobacteriaceae</taxon>
        <taxon>Flavobacterium</taxon>
    </lineage>
</organism>
<sequence>MTLAKTQRRKEIGSKLCASATLREKTNLSAMTLSSREDAKKSVLNFAPLRLCEKEQSVTE</sequence>
<dbReference type="EMBL" id="CP017479">
    <property type="protein sequence ID" value="AOW10716.1"/>
    <property type="molecule type" value="Genomic_DNA"/>
</dbReference>
<reference evidence="1 2" key="1">
    <citation type="submission" date="2016-10" db="EMBL/GenBank/DDBJ databases">
        <title>Flavobacterium gilvum sp. nov., isolated from stream water.</title>
        <authorList>
            <person name="Shin S.-K."/>
            <person name="Cho Y.-J."/>
            <person name="Yi H."/>
        </authorList>
    </citation>
    <scope>NUCLEOTIDE SEQUENCE [LARGE SCALE GENOMIC DNA]</scope>
    <source>
        <strain evidence="1 2">EM1308</strain>
    </source>
</reference>
<name>A0AAC9I7H0_9FLAO</name>
<gene>
    <name evidence="1" type="ORF">EM308_15110</name>
</gene>
<evidence type="ECO:0000313" key="1">
    <source>
        <dbReference type="EMBL" id="AOW10716.1"/>
    </source>
</evidence>
<protein>
    <submittedName>
        <fullName evidence="1">Uncharacterized protein</fullName>
    </submittedName>
</protein>
<keyword evidence="2" id="KW-1185">Reference proteome</keyword>
<accession>A0AAC9I7H0</accession>
<dbReference type="KEGG" id="fgl:EM308_15110"/>
<dbReference type="Proteomes" id="UP000175968">
    <property type="component" value="Chromosome"/>
</dbReference>
<proteinExistence type="predicted"/>
<evidence type="ECO:0000313" key="2">
    <source>
        <dbReference type="Proteomes" id="UP000175968"/>
    </source>
</evidence>
<dbReference type="AlphaFoldDB" id="A0AAC9I7H0"/>